<dbReference type="Pfam" id="PF00808">
    <property type="entry name" value="CBFD_NFYB_HMF"/>
    <property type="match status" value="1"/>
</dbReference>
<dbReference type="AlphaFoldDB" id="A0A7M7J3T5"/>
<dbReference type="KEGG" id="vde:111244081"/>
<evidence type="ECO:0000313" key="6">
    <source>
        <dbReference type="Proteomes" id="UP000594260"/>
    </source>
</evidence>
<sequence>MSEEVGLVSTEEATDVEPQDKSNEKLLKLPFSKIRTIMKLDPDFNGASVEAVFLIAKATELFIEALAKETCNFTQQNKKKTVQKRDVDSAVDSVEAFSFLEGCLE</sequence>
<dbReference type="InterPro" id="IPR009072">
    <property type="entry name" value="Histone-fold"/>
</dbReference>
<dbReference type="InterPro" id="IPR003958">
    <property type="entry name" value="CBFA_NFYB_domain"/>
</dbReference>
<dbReference type="GO" id="GO:0006261">
    <property type="term" value="P:DNA-templated DNA replication"/>
    <property type="evidence" value="ECO:0007669"/>
    <property type="project" value="TreeGrafter"/>
</dbReference>
<dbReference type="OMA" id="CYAFLEG"/>
<dbReference type="InParanoid" id="A0A7M7J3T5"/>
<feature type="domain" description="Transcription factor CBF/NF-Y/archaeal histone" evidence="4">
    <location>
        <begin position="28"/>
        <end position="91"/>
    </location>
</feature>
<feature type="region of interest" description="Disordered" evidence="3">
    <location>
        <begin position="1"/>
        <end position="21"/>
    </location>
</feature>
<protein>
    <recommendedName>
        <fullName evidence="4">Transcription factor CBF/NF-Y/archaeal histone domain-containing protein</fullName>
    </recommendedName>
</protein>
<proteinExistence type="predicted"/>
<evidence type="ECO:0000313" key="5">
    <source>
        <dbReference type="EnsemblMetazoa" id="XP_022646428"/>
    </source>
</evidence>
<dbReference type="Proteomes" id="UP000594260">
    <property type="component" value="Unplaced"/>
</dbReference>
<dbReference type="SUPFAM" id="SSF47113">
    <property type="entry name" value="Histone-fold"/>
    <property type="match status" value="1"/>
</dbReference>
<dbReference type="FunCoup" id="A0A7M7J3T5">
    <property type="interactions" value="1292"/>
</dbReference>
<dbReference type="GeneID" id="111244081"/>
<keyword evidence="2" id="KW-0539">Nucleus</keyword>
<dbReference type="CDD" id="cd22929">
    <property type="entry name" value="HFD_POLE4-like"/>
    <property type="match status" value="1"/>
</dbReference>
<dbReference type="GO" id="GO:0046982">
    <property type="term" value="F:protein heterodimerization activity"/>
    <property type="evidence" value="ECO:0007669"/>
    <property type="project" value="InterPro"/>
</dbReference>
<reference evidence="5" key="1">
    <citation type="submission" date="2021-01" db="UniProtKB">
        <authorList>
            <consortium name="EnsemblMetazoa"/>
        </authorList>
    </citation>
    <scope>IDENTIFICATION</scope>
</reference>
<dbReference type="GO" id="GO:0008622">
    <property type="term" value="C:epsilon DNA polymerase complex"/>
    <property type="evidence" value="ECO:0007669"/>
    <property type="project" value="TreeGrafter"/>
</dbReference>
<organism evidence="5 6">
    <name type="scientific">Varroa destructor</name>
    <name type="common">Honeybee mite</name>
    <dbReference type="NCBI Taxonomy" id="109461"/>
    <lineage>
        <taxon>Eukaryota</taxon>
        <taxon>Metazoa</taxon>
        <taxon>Ecdysozoa</taxon>
        <taxon>Arthropoda</taxon>
        <taxon>Chelicerata</taxon>
        <taxon>Arachnida</taxon>
        <taxon>Acari</taxon>
        <taxon>Parasitiformes</taxon>
        <taxon>Mesostigmata</taxon>
        <taxon>Gamasina</taxon>
        <taxon>Dermanyssoidea</taxon>
        <taxon>Varroidae</taxon>
        <taxon>Varroa</taxon>
    </lineage>
</organism>
<dbReference type="PANTHER" id="PTHR10252">
    <property type="entry name" value="HISTONE-LIKE TRANSCRIPTION FACTOR CCAAT-RELATED"/>
    <property type="match status" value="1"/>
</dbReference>
<keyword evidence="6" id="KW-1185">Reference proteome</keyword>
<comment type="subcellular location">
    <subcellularLocation>
        <location evidence="1">Nucleus</location>
    </subcellularLocation>
</comment>
<dbReference type="PANTHER" id="PTHR10252:SF79">
    <property type="entry name" value="DNA POLYMERASE EPSILON SUBUNIT 4"/>
    <property type="match status" value="1"/>
</dbReference>
<name>A0A7M7J3T5_VARDE</name>
<dbReference type="Gene3D" id="1.10.20.10">
    <property type="entry name" value="Histone, subunit A"/>
    <property type="match status" value="1"/>
</dbReference>
<dbReference type="OrthoDB" id="636685at2759"/>
<evidence type="ECO:0000259" key="4">
    <source>
        <dbReference type="Pfam" id="PF00808"/>
    </source>
</evidence>
<dbReference type="EnsemblMetazoa" id="XM_022790693">
    <property type="protein sequence ID" value="XP_022646428"/>
    <property type="gene ID" value="LOC111244081"/>
</dbReference>
<dbReference type="InterPro" id="IPR050568">
    <property type="entry name" value="Transcr_DNA_Rep_Reg"/>
</dbReference>
<evidence type="ECO:0000256" key="2">
    <source>
        <dbReference type="ARBA" id="ARBA00023242"/>
    </source>
</evidence>
<dbReference type="RefSeq" id="XP_022646428.1">
    <property type="nucleotide sequence ID" value="XM_022790693.1"/>
</dbReference>
<accession>A0A7M7J3T5</accession>
<evidence type="ECO:0000256" key="1">
    <source>
        <dbReference type="ARBA" id="ARBA00004123"/>
    </source>
</evidence>
<evidence type="ECO:0000256" key="3">
    <source>
        <dbReference type="SAM" id="MobiDB-lite"/>
    </source>
</evidence>